<evidence type="ECO:0000256" key="4">
    <source>
        <dbReference type="ARBA" id="ARBA00023043"/>
    </source>
</evidence>
<dbReference type="Proteomes" id="UP000094527">
    <property type="component" value="Unassembled WGS sequence"/>
</dbReference>
<keyword evidence="6" id="KW-0325">Glycoprotein</keyword>
<evidence type="ECO:0000256" key="6">
    <source>
        <dbReference type="ARBA" id="ARBA00023180"/>
    </source>
</evidence>
<keyword evidence="3" id="KW-0677">Repeat</keyword>
<accession>A0A1D2MM17</accession>
<dbReference type="SUPFAM" id="SSF48403">
    <property type="entry name" value="Ankyrin repeat"/>
    <property type="match status" value="1"/>
</dbReference>
<evidence type="ECO:0000256" key="7">
    <source>
        <dbReference type="ARBA" id="ARBA00023303"/>
    </source>
</evidence>
<dbReference type="Gene3D" id="1.25.40.20">
    <property type="entry name" value="Ankyrin repeat-containing domain"/>
    <property type="match status" value="1"/>
</dbReference>
<organism evidence="9 10">
    <name type="scientific">Orchesella cincta</name>
    <name type="common">Springtail</name>
    <name type="synonym">Podura cincta</name>
    <dbReference type="NCBI Taxonomy" id="48709"/>
    <lineage>
        <taxon>Eukaryota</taxon>
        <taxon>Metazoa</taxon>
        <taxon>Ecdysozoa</taxon>
        <taxon>Arthropoda</taxon>
        <taxon>Hexapoda</taxon>
        <taxon>Collembola</taxon>
        <taxon>Entomobryomorpha</taxon>
        <taxon>Entomobryoidea</taxon>
        <taxon>Orchesellidae</taxon>
        <taxon>Orchesellinae</taxon>
        <taxon>Orchesella</taxon>
    </lineage>
</organism>
<feature type="non-terminal residue" evidence="9">
    <location>
        <position position="570"/>
    </location>
</feature>
<dbReference type="GO" id="GO:1902495">
    <property type="term" value="C:transmembrane transporter complex"/>
    <property type="evidence" value="ECO:0007669"/>
    <property type="project" value="TreeGrafter"/>
</dbReference>
<dbReference type="InterPro" id="IPR002110">
    <property type="entry name" value="Ankyrin_rpt"/>
</dbReference>
<feature type="transmembrane region" description="Helical" evidence="8">
    <location>
        <begin position="435"/>
        <end position="452"/>
    </location>
</feature>
<evidence type="ECO:0000256" key="2">
    <source>
        <dbReference type="ARBA" id="ARBA00022606"/>
    </source>
</evidence>
<keyword evidence="8" id="KW-1133">Transmembrane helix</keyword>
<keyword evidence="4" id="KW-0040">ANK repeat</keyword>
<evidence type="ECO:0000256" key="1">
    <source>
        <dbReference type="ARBA" id="ARBA00022448"/>
    </source>
</evidence>
<comment type="caution">
    <text evidence="9">The sequence shown here is derived from an EMBL/GenBank/DDBJ whole genome shotgun (WGS) entry which is preliminary data.</text>
</comment>
<name>A0A1D2MM17_ORCCI</name>
<dbReference type="InterPro" id="IPR052076">
    <property type="entry name" value="TRP_cation_channel"/>
</dbReference>
<evidence type="ECO:0000256" key="5">
    <source>
        <dbReference type="ARBA" id="ARBA00023065"/>
    </source>
</evidence>
<reference evidence="9 10" key="1">
    <citation type="journal article" date="2016" name="Genome Biol. Evol.">
        <title>Gene Family Evolution Reflects Adaptation to Soil Environmental Stressors in the Genome of the Collembolan Orchesella cincta.</title>
        <authorList>
            <person name="Faddeeva-Vakhrusheva A."/>
            <person name="Derks M.F."/>
            <person name="Anvar S.Y."/>
            <person name="Agamennone V."/>
            <person name="Suring W."/>
            <person name="Smit S."/>
            <person name="van Straalen N.M."/>
            <person name="Roelofs D."/>
        </authorList>
    </citation>
    <scope>NUCLEOTIDE SEQUENCE [LARGE SCALE GENOMIC DNA]</scope>
    <source>
        <tissue evidence="9">Mixed pool</tissue>
    </source>
</reference>
<protein>
    <submittedName>
        <fullName evidence="9">Transient receptor potential channel pyrexia</fullName>
    </submittedName>
</protein>
<dbReference type="PANTHER" id="PTHR47143:SF1">
    <property type="entry name" value="ION_TRANS DOMAIN-CONTAINING PROTEIN"/>
    <property type="match status" value="1"/>
</dbReference>
<dbReference type="PANTHER" id="PTHR47143">
    <property type="entry name" value="TRANSIENT RECEPTOR POTENTIAL CATION CHANNEL PROTEIN PAINLESS"/>
    <property type="match status" value="1"/>
</dbReference>
<keyword evidence="8" id="KW-0472">Membrane</keyword>
<evidence type="ECO:0000256" key="3">
    <source>
        <dbReference type="ARBA" id="ARBA00022737"/>
    </source>
</evidence>
<keyword evidence="1" id="KW-0813">Transport</keyword>
<keyword evidence="2" id="KW-0716">Sensory transduction</keyword>
<dbReference type="GO" id="GO:0022857">
    <property type="term" value="F:transmembrane transporter activity"/>
    <property type="evidence" value="ECO:0007669"/>
    <property type="project" value="TreeGrafter"/>
</dbReference>
<dbReference type="AlphaFoldDB" id="A0A1D2MM17"/>
<dbReference type="SMART" id="SM00248">
    <property type="entry name" value="ANK"/>
    <property type="match status" value="4"/>
</dbReference>
<proteinExistence type="predicted"/>
<evidence type="ECO:0000256" key="8">
    <source>
        <dbReference type="SAM" id="Phobius"/>
    </source>
</evidence>
<keyword evidence="10" id="KW-1185">Reference proteome</keyword>
<feature type="transmembrane region" description="Helical" evidence="8">
    <location>
        <begin position="400"/>
        <end position="423"/>
    </location>
</feature>
<keyword evidence="5" id="KW-0406">Ion transport</keyword>
<keyword evidence="8" id="KW-0812">Transmembrane</keyword>
<dbReference type="InterPro" id="IPR036770">
    <property type="entry name" value="Ankyrin_rpt-contain_sf"/>
</dbReference>
<feature type="transmembrane region" description="Helical" evidence="8">
    <location>
        <begin position="464"/>
        <end position="483"/>
    </location>
</feature>
<keyword evidence="9" id="KW-0675">Receptor</keyword>
<gene>
    <name evidence="9" type="ORF">Ocin01_12725</name>
</gene>
<dbReference type="GO" id="GO:0034220">
    <property type="term" value="P:monoatomic ion transmembrane transport"/>
    <property type="evidence" value="ECO:0007669"/>
    <property type="project" value="UniProtKB-KW"/>
</dbReference>
<dbReference type="EMBL" id="LJIJ01000883">
    <property type="protein sequence ID" value="ODM93962.1"/>
    <property type="molecule type" value="Genomic_DNA"/>
</dbReference>
<feature type="transmembrane region" description="Helical" evidence="8">
    <location>
        <begin position="353"/>
        <end position="372"/>
    </location>
</feature>
<keyword evidence="7" id="KW-0407">Ion channel</keyword>
<evidence type="ECO:0000313" key="10">
    <source>
        <dbReference type="Proteomes" id="UP000094527"/>
    </source>
</evidence>
<feature type="non-terminal residue" evidence="9">
    <location>
        <position position="1"/>
    </location>
</feature>
<dbReference type="STRING" id="48709.A0A1D2MM17"/>
<evidence type="ECO:0000313" key="9">
    <source>
        <dbReference type="EMBL" id="ODM93962.1"/>
    </source>
</evidence>
<dbReference type="OrthoDB" id="5402602at2759"/>
<sequence>KRSTSGWHPIHLASLLGDHKLIIEILNKGNIKSNQRTGNIRKQRGALNAIYQLKMDAITPLMCGAASGLIEVMKLLVGQGEQFSSNPIEDLEWAIRGKSPECFLYVAEKAPSFHKEGRINILELFITGALKDDAVNVLEIIVGFTKLSIKRPGFSTFRRSALANKIFLNCRALFFFALEKGFKEIIKLLIKKGKVNPNDDGSDDAAAEILDILLNNGTSVNKRDGKERTALNISATAGYAKCAFVLIQREAEISVSDLISLNERVPQFLKTYLDSFISLKGLTSSPSGELVSIDIRFMGVKKNGKMKENIKVQQDCKELQFLKFVIDDGQEELLMHPVIQTYLHIKWIICSKYFYCSVLIYIFQLLCFTLLVTEKYKGDDYSEITTNDTKPLARNNRTKIWFATFGTTTMIITRTLVLLNSLLLGTFKAQSLKHTFELVLIMSILMTILPFSEPPELSCPPFQRAIASISILLAWCYSLFHLAKHPQLGIYVEMLRKSIIYSKPVSDLAPLSIRKFLRRSIKLPLNVHIITIFPNKSDDKRLPQDLKQDALAVAKINTRRLRNERQHHMG</sequence>